<reference evidence="6 7" key="1">
    <citation type="journal article" date="2015" name="Proc. Natl. Acad. Sci. U.S.A.">
        <title>Cultivation of a human-associated TM7 phylotype reveals a reduced genome and epibiotic parasitic lifestyle.</title>
        <authorList>
            <person name="He X."/>
            <person name="McLean J.S."/>
            <person name="Edlund A."/>
            <person name="Yooseph S."/>
            <person name="Hall A.P."/>
            <person name="Liu S.Y."/>
            <person name="Dorrestein P.C."/>
            <person name="Esquenazi E."/>
            <person name="Hunter R.C."/>
            <person name="Cheng G."/>
            <person name="Nelson K.E."/>
            <person name="Lux R."/>
            <person name="Shi W."/>
        </authorList>
    </citation>
    <scope>NUCLEOTIDE SEQUENCE [LARGE SCALE GENOMIC DNA]</scope>
    <source>
        <strain evidence="6 7">TM7x</strain>
    </source>
</reference>
<dbReference type="PANTHER" id="PTHR10724:SF7">
    <property type="entry name" value="SMALL RIBOSOMAL SUBUNIT PROTEIN BS1C"/>
    <property type="match status" value="1"/>
</dbReference>
<evidence type="ECO:0000313" key="7">
    <source>
        <dbReference type="Proteomes" id="UP000030902"/>
    </source>
</evidence>
<dbReference type="PROSITE" id="PS50126">
    <property type="entry name" value="S1"/>
    <property type="match status" value="4"/>
</dbReference>
<dbReference type="InterPro" id="IPR050437">
    <property type="entry name" value="Ribos_protein_bS1-like"/>
</dbReference>
<evidence type="ECO:0000256" key="2">
    <source>
        <dbReference type="ARBA" id="ARBA00022980"/>
    </source>
</evidence>
<dbReference type="PRINTS" id="PR00681">
    <property type="entry name" value="RIBOSOMALS1"/>
</dbReference>
<evidence type="ECO:0000259" key="5">
    <source>
        <dbReference type="PROSITE" id="PS50126"/>
    </source>
</evidence>
<dbReference type="Proteomes" id="UP000030902">
    <property type="component" value="Chromosome"/>
</dbReference>
<dbReference type="Pfam" id="PF00575">
    <property type="entry name" value="S1"/>
    <property type="match status" value="4"/>
</dbReference>
<dbReference type="Gene3D" id="2.40.50.140">
    <property type="entry name" value="Nucleic acid-binding proteins"/>
    <property type="match status" value="4"/>
</dbReference>
<organism evidence="6 7">
    <name type="scientific">Candidatus Nanosynbacter lyticus</name>
    <dbReference type="NCBI Taxonomy" id="2093824"/>
    <lineage>
        <taxon>Bacteria</taxon>
        <taxon>Candidatus Saccharimonadota</taxon>
        <taxon>Candidatus Saccharimonadia</taxon>
        <taxon>Candidatus Nanosynbacterales</taxon>
        <taxon>Candidatus Nanosynbacteraceae</taxon>
        <taxon>Candidatus Nanosynbacter</taxon>
    </lineage>
</organism>
<dbReference type="GO" id="GO:0003735">
    <property type="term" value="F:structural constituent of ribosome"/>
    <property type="evidence" value="ECO:0007669"/>
    <property type="project" value="TreeGrafter"/>
</dbReference>
<dbReference type="InterPro" id="IPR003029">
    <property type="entry name" value="S1_domain"/>
</dbReference>
<feature type="domain" description="S1 motif" evidence="5">
    <location>
        <begin position="218"/>
        <end position="284"/>
    </location>
</feature>
<keyword evidence="3" id="KW-0687">Ribonucleoprotein</keyword>
<dbReference type="KEGG" id="sox:TM7x_00695"/>
<proteinExistence type="inferred from homology"/>
<dbReference type="SUPFAM" id="SSF50249">
    <property type="entry name" value="Nucleic acid-binding proteins"/>
    <property type="match status" value="4"/>
</dbReference>
<keyword evidence="7" id="KW-1185">Reference proteome</keyword>
<dbReference type="PANTHER" id="PTHR10724">
    <property type="entry name" value="30S RIBOSOMAL PROTEIN S1"/>
    <property type="match status" value="1"/>
</dbReference>
<dbReference type="GO" id="GO:0006412">
    <property type="term" value="P:translation"/>
    <property type="evidence" value="ECO:0007669"/>
    <property type="project" value="TreeGrafter"/>
</dbReference>
<feature type="domain" description="S1 motif" evidence="5">
    <location>
        <begin position="42"/>
        <end position="105"/>
    </location>
</feature>
<accession>A0A6S4GQI0</accession>
<sequence>MSLKNNINFKEGVFRRLMADAKITMDDLLAQAGDNVKQITVGETVDGTVLSVKKHEILIDLGPLGVGLVPRREVSLSKSYNVGDSVIASVIDSELEDGYSLLSLRKAAKDRGWDEIAAKLESGEIITVVPYDANRGGLLVEYEGIRGFLPVSQLSAEHYPRVGSSDKDEILQRLNGLVKKDIKARILDADRKANKLIFSEKEAVKEGLAERFQKLAIGDTVKGVVTGVVDFGVFVNVEGIEGLIHISEISWERVNNPSDYVKVGQTIEAKIIAIDKERLSLSMKQLTKDPWLDEVEQFKPGEKVEGTVTRITPFGAFVQLSPAVEALVHVSELGGDGTDPEKVFTLNERKEFMVLDIDKENRKISLSLGKSKKK</sequence>
<dbReference type="GO" id="GO:0005840">
    <property type="term" value="C:ribosome"/>
    <property type="evidence" value="ECO:0007669"/>
    <property type="project" value="UniProtKB-KW"/>
</dbReference>
<dbReference type="SMART" id="SM00316">
    <property type="entry name" value="S1"/>
    <property type="match status" value="4"/>
</dbReference>
<name>A0A6S4GQI0_9BACT</name>
<evidence type="ECO:0000256" key="1">
    <source>
        <dbReference type="ARBA" id="ARBA00006767"/>
    </source>
</evidence>
<dbReference type="FunFam" id="2.40.50.140:FF:000103">
    <property type="entry name" value="protein RRP5 homolog"/>
    <property type="match status" value="1"/>
</dbReference>
<comment type="similarity">
    <text evidence="1">Belongs to the bacterial ribosomal protein bS1 family.</text>
</comment>
<evidence type="ECO:0000313" key="6">
    <source>
        <dbReference type="EMBL" id="AJA06330.1"/>
    </source>
</evidence>
<dbReference type="GO" id="GO:0003729">
    <property type="term" value="F:mRNA binding"/>
    <property type="evidence" value="ECO:0007669"/>
    <property type="project" value="TreeGrafter"/>
</dbReference>
<comment type="function">
    <text evidence="4">Binds mRNA; thus facilitating recognition of the initiation point. It is needed to translate mRNA with a short Shine-Dalgarno (SD) purine-rich sequence.</text>
</comment>
<feature type="domain" description="S1 motif" evidence="5">
    <location>
        <begin position="123"/>
        <end position="201"/>
    </location>
</feature>
<gene>
    <name evidence="6" type="ORF">TM7x_00695</name>
</gene>
<feature type="domain" description="S1 motif" evidence="5">
    <location>
        <begin position="301"/>
        <end position="369"/>
    </location>
</feature>
<protein>
    <submittedName>
        <fullName evidence="6">30S ribosomal protein S1</fullName>
    </submittedName>
</protein>
<dbReference type="AlphaFoldDB" id="A0A6S4GQI0"/>
<dbReference type="InterPro" id="IPR035104">
    <property type="entry name" value="Ribosomal_protein_S1-like"/>
</dbReference>
<dbReference type="InterPro" id="IPR012340">
    <property type="entry name" value="NA-bd_OB-fold"/>
</dbReference>
<dbReference type="GO" id="GO:1990904">
    <property type="term" value="C:ribonucleoprotein complex"/>
    <property type="evidence" value="ECO:0007669"/>
    <property type="project" value="UniProtKB-KW"/>
</dbReference>
<keyword evidence="2 6" id="KW-0689">Ribosomal protein</keyword>
<dbReference type="EMBL" id="CP007496">
    <property type="protein sequence ID" value="AJA06330.1"/>
    <property type="molecule type" value="Genomic_DNA"/>
</dbReference>
<evidence type="ECO:0000256" key="4">
    <source>
        <dbReference type="ARBA" id="ARBA00025604"/>
    </source>
</evidence>
<evidence type="ECO:0000256" key="3">
    <source>
        <dbReference type="ARBA" id="ARBA00023274"/>
    </source>
</evidence>